<proteinExistence type="predicted"/>
<dbReference type="EMBL" id="JARKIB010000111">
    <property type="protein sequence ID" value="KAJ7738618.1"/>
    <property type="molecule type" value="Genomic_DNA"/>
</dbReference>
<reference evidence="3" key="1">
    <citation type="submission" date="2023-03" db="EMBL/GenBank/DDBJ databases">
        <title>Massive genome expansion in bonnet fungi (Mycena s.s.) driven by repeated elements and novel gene families across ecological guilds.</title>
        <authorList>
            <consortium name="Lawrence Berkeley National Laboratory"/>
            <person name="Harder C.B."/>
            <person name="Miyauchi S."/>
            <person name="Viragh M."/>
            <person name="Kuo A."/>
            <person name="Thoen E."/>
            <person name="Andreopoulos B."/>
            <person name="Lu D."/>
            <person name="Skrede I."/>
            <person name="Drula E."/>
            <person name="Henrissat B."/>
            <person name="Morin E."/>
            <person name="Kohler A."/>
            <person name="Barry K."/>
            <person name="LaButti K."/>
            <person name="Morin E."/>
            <person name="Salamov A."/>
            <person name="Lipzen A."/>
            <person name="Mereny Z."/>
            <person name="Hegedus B."/>
            <person name="Baldrian P."/>
            <person name="Stursova M."/>
            <person name="Weitz H."/>
            <person name="Taylor A."/>
            <person name="Grigoriev I.V."/>
            <person name="Nagy L.G."/>
            <person name="Martin F."/>
            <person name="Kauserud H."/>
        </authorList>
    </citation>
    <scope>NUCLEOTIDE SEQUENCE</scope>
    <source>
        <strain evidence="3">CBHHK182m</strain>
    </source>
</reference>
<accession>A0AAD7IAG2</accession>
<keyword evidence="1" id="KW-0156">Chromatin regulator</keyword>
<evidence type="ECO:0000256" key="2">
    <source>
        <dbReference type="SAM" id="MobiDB-lite"/>
    </source>
</evidence>
<dbReference type="AlphaFoldDB" id="A0AAD7IAG2"/>
<name>A0AAD7IAG2_9AGAR</name>
<dbReference type="PANTHER" id="PTHR46462">
    <property type="entry name" value="UPSET, ISOFORM A"/>
    <property type="match status" value="1"/>
</dbReference>
<dbReference type="PANTHER" id="PTHR46462:SF3">
    <property type="entry name" value="UPSET, ISOFORM A"/>
    <property type="match status" value="1"/>
</dbReference>
<feature type="region of interest" description="Disordered" evidence="2">
    <location>
        <begin position="99"/>
        <end position="129"/>
    </location>
</feature>
<feature type="non-terminal residue" evidence="3">
    <location>
        <position position="227"/>
    </location>
</feature>
<sequence length="227" mass="23928">ASFLPPTFALHTASPALPHTLLARCPALITRSSAYLAAPTNGYAHAGLPKRFVHLVGPPLNLALDARGSGGRGRWVRSGCWPNAEVRAFVCLGEGGRRARRKRDGDAGGKEGRVGRDGERVREVDGGDGEDECRTHFGTFATRALKEREEIVIGWEWDDANAVHRVREVAGVHGVGRLPSASTPAQCHVIAQLANILHTLGSSECACTPASSISTAAAPAPPSVPPL</sequence>
<feature type="compositionally biased region" description="Basic and acidic residues" evidence="2">
    <location>
        <begin position="103"/>
        <end position="125"/>
    </location>
</feature>
<gene>
    <name evidence="3" type="ORF">B0H16DRAFT_1379172</name>
</gene>
<dbReference type="GO" id="GO:0034967">
    <property type="term" value="C:Set3 complex"/>
    <property type="evidence" value="ECO:0007669"/>
    <property type="project" value="TreeGrafter"/>
</dbReference>
<evidence type="ECO:0000313" key="3">
    <source>
        <dbReference type="EMBL" id="KAJ7738618.1"/>
    </source>
</evidence>
<dbReference type="GO" id="GO:0070210">
    <property type="term" value="C:Rpd3L-Expanded complex"/>
    <property type="evidence" value="ECO:0007669"/>
    <property type="project" value="TreeGrafter"/>
</dbReference>
<comment type="caution">
    <text evidence="3">The sequence shown here is derived from an EMBL/GenBank/DDBJ whole genome shotgun (WGS) entry which is preliminary data.</text>
</comment>
<evidence type="ECO:0000256" key="1">
    <source>
        <dbReference type="ARBA" id="ARBA00022853"/>
    </source>
</evidence>
<dbReference type="Proteomes" id="UP001215598">
    <property type="component" value="Unassembled WGS sequence"/>
</dbReference>
<dbReference type="GO" id="GO:0006355">
    <property type="term" value="P:regulation of DNA-templated transcription"/>
    <property type="evidence" value="ECO:0007669"/>
    <property type="project" value="TreeGrafter"/>
</dbReference>
<evidence type="ECO:0000313" key="4">
    <source>
        <dbReference type="Proteomes" id="UP001215598"/>
    </source>
</evidence>
<organism evidence="3 4">
    <name type="scientific">Mycena metata</name>
    <dbReference type="NCBI Taxonomy" id="1033252"/>
    <lineage>
        <taxon>Eukaryota</taxon>
        <taxon>Fungi</taxon>
        <taxon>Dikarya</taxon>
        <taxon>Basidiomycota</taxon>
        <taxon>Agaricomycotina</taxon>
        <taxon>Agaricomycetes</taxon>
        <taxon>Agaricomycetidae</taxon>
        <taxon>Agaricales</taxon>
        <taxon>Marasmiineae</taxon>
        <taxon>Mycenaceae</taxon>
        <taxon>Mycena</taxon>
    </lineage>
</organism>
<dbReference type="GO" id="GO:0006325">
    <property type="term" value="P:chromatin organization"/>
    <property type="evidence" value="ECO:0007669"/>
    <property type="project" value="UniProtKB-KW"/>
</dbReference>
<protein>
    <submittedName>
        <fullName evidence="3">Uncharacterized protein</fullName>
    </submittedName>
</protein>
<keyword evidence="4" id="KW-1185">Reference proteome</keyword>